<dbReference type="InterPro" id="IPR025164">
    <property type="entry name" value="Toastrack_DUF4097"/>
</dbReference>
<reference evidence="3 4" key="1">
    <citation type="submission" date="2024-06" db="EMBL/GenBank/DDBJ databases">
        <title>The Natural Products Discovery Center: Release of the First 8490 Sequenced Strains for Exploring Actinobacteria Biosynthetic Diversity.</title>
        <authorList>
            <person name="Kalkreuter E."/>
            <person name="Kautsar S.A."/>
            <person name="Yang D."/>
            <person name="Bader C.D."/>
            <person name="Teijaro C.N."/>
            <person name="Fluegel L."/>
            <person name="Davis C.M."/>
            <person name="Simpson J.R."/>
            <person name="Lauterbach L."/>
            <person name="Steele A.D."/>
            <person name="Gui C."/>
            <person name="Meng S."/>
            <person name="Li G."/>
            <person name="Viehrig K."/>
            <person name="Ye F."/>
            <person name="Su P."/>
            <person name="Kiefer A.F."/>
            <person name="Nichols A."/>
            <person name="Cepeda A.J."/>
            <person name="Yan W."/>
            <person name="Fan B."/>
            <person name="Jiang Y."/>
            <person name="Adhikari A."/>
            <person name="Zheng C.-J."/>
            <person name="Schuster L."/>
            <person name="Cowan T.M."/>
            <person name="Smanski M.J."/>
            <person name="Chevrette M.G."/>
            <person name="De Carvalho L.P.S."/>
            <person name="Shen B."/>
        </authorList>
    </citation>
    <scope>NUCLEOTIDE SEQUENCE [LARGE SCALE GENOMIC DNA]</scope>
    <source>
        <strain evidence="3 4">NPDC038104</strain>
    </source>
</reference>
<evidence type="ECO:0000259" key="2">
    <source>
        <dbReference type="Pfam" id="PF13349"/>
    </source>
</evidence>
<feature type="domain" description="DUF4097" evidence="2">
    <location>
        <begin position="121"/>
        <end position="250"/>
    </location>
</feature>
<gene>
    <name evidence="3" type="ORF">AB0E65_11640</name>
</gene>
<sequence length="254" mass="26430">MAAVNRTARVTLVSAGAVLALAALSGCGADLDDAKPEKRSFAATTGPLTIDTDNGDLAVRPADVERIEVTRWFAGRALIGDPEASWEMDGDRLELRTDCGLLAGNCSARYEVLVPRDTRLTVSGDNGDIKAEGFGTALRIETDNGDVEVAGSTGPLTLEGDNGDLRATGLTSSQVKVVSDNGDVRLVFDAAPRRAGASSSNGDVTMEVPRGTAYRVDAEADNGDVTTELATDPEGAHRLDVRSDNGDIVLRAAG</sequence>
<evidence type="ECO:0000313" key="3">
    <source>
        <dbReference type="EMBL" id="MEU3554855.1"/>
    </source>
</evidence>
<evidence type="ECO:0000256" key="1">
    <source>
        <dbReference type="SAM" id="SignalP"/>
    </source>
</evidence>
<dbReference type="RefSeq" id="WP_108952469.1">
    <property type="nucleotide sequence ID" value="NZ_BEVZ01000002.1"/>
</dbReference>
<comment type="caution">
    <text evidence="3">The sequence shown here is derived from an EMBL/GenBank/DDBJ whole genome shotgun (WGS) entry which is preliminary data.</text>
</comment>
<feature type="chain" id="PRO_5046671655" evidence="1">
    <location>
        <begin position="23"/>
        <end position="254"/>
    </location>
</feature>
<evidence type="ECO:0000313" key="4">
    <source>
        <dbReference type="Proteomes" id="UP001550850"/>
    </source>
</evidence>
<dbReference type="PROSITE" id="PS51257">
    <property type="entry name" value="PROKAR_LIPOPROTEIN"/>
    <property type="match status" value="1"/>
</dbReference>
<feature type="signal peptide" evidence="1">
    <location>
        <begin position="1"/>
        <end position="22"/>
    </location>
</feature>
<keyword evidence="4" id="KW-1185">Reference proteome</keyword>
<dbReference type="EMBL" id="JBEZUR010000013">
    <property type="protein sequence ID" value="MEU3554855.1"/>
    <property type="molecule type" value="Genomic_DNA"/>
</dbReference>
<accession>A0ABV2YGK2</accession>
<dbReference type="Proteomes" id="UP001550850">
    <property type="component" value="Unassembled WGS sequence"/>
</dbReference>
<keyword evidence="1" id="KW-0732">Signal</keyword>
<dbReference type="Pfam" id="PF13349">
    <property type="entry name" value="DUF4097"/>
    <property type="match status" value="1"/>
</dbReference>
<name>A0ABV2YGK2_9ACTN</name>
<protein>
    <submittedName>
        <fullName evidence="3">DUF4097 family beta strand repeat-containing protein</fullName>
    </submittedName>
</protein>
<organism evidence="3 4">
    <name type="scientific">Streptomyces fragilis</name>
    <dbReference type="NCBI Taxonomy" id="67301"/>
    <lineage>
        <taxon>Bacteria</taxon>
        <taxon>Bacillati</taxon>
        <taxon>Actinomycetota</taxon>
        <taxon>Actinomycetes</taxon>
        <taxon>Kitasatosporales</taxon>
        <taxon>Streptomycetaceae</taxon>
        <taxon>Streptomyces</taxon>
    </lineage>
</organism>
<proteinExistence type="predicted"/>